<evidence type="ECO:0000313" key="3">
    <source>
        <dbReference type="Proteomes" id="UP000663937"/>
    </source>
</evidence>
<dbReference type="EMBL" id="CP071868">
    <property type="protein sequence ID" value="QTE30049.1"/>
    <property type="molecule type" value="Genomic_DNA"/>
</dbReference>
<sequence>MTPGTNLGAFNAPAIADSLRGLTADPDRPNLYEIAQALGVRSITTDSYLDRLGHTSWYGGSPAIVLQGGQAPSRQRFTLAHELAHTFLRHGRTDDSGLSAAPATRPHFRREEWQADSVAGCLLVPEYAVARLRDHRNDDGSSIATLADIRQTAATYRVSNSVVARRLSDFDQSRHWLLINLKRLPRGHWFTWRIIGRLRGIDAVMEVLESNDSIFDSLSDRDSSIVFLARFGNHIFQLSGSGNRRDDLILILVDRVRRV</sequence>
<dbReference type="InterPro" id="IPR052345">
    <property type="entry name" value="Rad_response_metalloprotease"/>
</dbReference>
<evidence type="ECO:0000313" key="2">
    <source>
        <dbReference type="EMBL" id="QTE30049.1"/>
    </source>
</evidence>
<proteinExistence type="predicted"/>
<organism evidence="2 3">
    <name type="scientific">Pengzhenrongella sicca</name>
    <dbReference type="NCBI Taxonomy" id="2819238"/>
    <lineage>
        <taxon>Bacteria</taxon>
        <taxon>Bacillati</taxon>
        <taxon>Actinomycetota</taxon>
        <taxon>Actinomycetes</taxon>
        <taxon>Micrococcales</taxon>
        <taxon>Pengzhenrongella</taxon>
    </lineage>
</organism>
<reference evidence="2" key="1">
    <citation type="submission" date="2021-03" db="EMBL/GenBank/DDBJ databases">
        <title>Pengzhenrongella sicca gen. nov., sp. nov., a new member of suborder Micrococcineae isolated from High-Arctic tundra soil.</title>
        <authorList>
            <person name="Peng F."/>
        </authorList>
    </citation>
    <scope>NUCLEOTIDE SEQUENCE</scope>
    <source>
        <strain evidence="2">LRZ-2</strain>
    </source>
</reference>
<feature type="domain" description="IrrE N-terminal-like" evidence="1">
    <location>
        <begin position="51"/>
        <end position="168"/>
    </location>
</feature>
<dbReference type="AlphaFoldDB" id="A0A8A4ZGC7"/>
<evidence type="ECO:0000259" key="1">
    <source>
        <dbReference type="Pfam" id="PF06114"/>
    </source>
</evidence>
<dbReference type="KEGG" id="psic:J4E96_03220"/>
<dbReference type="Proteomes" id="UP000663937">
    <property type="component" value="Chromosome"/>
</dbReference>
<dbReference type="InterPro" id="IPR010359">
    <property type="entry name" value="IrrE_HExxH"/>
</dbReference>
<dbReference type="PANTHER" id="PTHR43236">
    <property type="entry name" value="ANTITOXIN HIGA1"/>
    <property type="match status" value="1"/>
</dbReference>
<keyword evidence="3" id="KW-1185">Reference proteome</keyword>
<dbReference type="Pfam" id="PF06114">
    <property type="entry name" value="Peptidase_M78"/>
    <property type="match status" value="1"/>
</dbReference>
<gene>
    <name evidence="2" type="ORF">J4E96_03220</name>
</gene>
<protein>
    <submittedName>
        <fullName evidence="2">ImmA/IrrE family metallo-endopeptidase</fullName>
    </submittedName>
</protein>
<accession>A0A8A4ZGC7</accession>
<name>A0A8A4ZGC7_9MICO</name>
<dbReference type="Gene3D" id="1.10.10.2910">
    <property type="match status" value="1"/>
</dbReference>
<dbReference type="PANTHER" id="PTHR43236:SF2">
    <property type="entry name" value="BLL0069 PROTEIN"/>
    <property type="match status" value="1"/>
</dbReference>